<evidence type="ECO:0000313" key="1">
    <source>
        <dbReference type="EMBL" id="KAJ3987151.1"/>
    </source>
</evidence>
<comment type="caution">
    <text evidence="1">The sequence shown here is derived from an EMBL/GenBank/DDBJ whole genome shotgun (WGS) entry which is preliminary data.</text>
</comment>
<dbReference type="Proteomes" id="UP001163850">
    <property type="component" value="Unassembled WGS sequence"/>
</dbReference>
<dbReference type="EMBL" id="MU801928">
    <property type="protein sequence ID" value="KAJ3987151.1"/>
    <property type="molecule type" value="Genomic_DNA"/>
</dbReference>
<gene>
    <name evidence="1" type="ORF">F5890DRAFT_1584297</name>
</gene>
<reference evidence="1" key="1">
    <citation type="submission" date="2022-08" db="EMBL/GenBank/DDBJ databases">
        <authorList>
            <consortium name="DOE Joint Genome Institute"/>
            <person name="Min B."/>
            <person name="Riley R."/>
            <person name="Sierra-Patev S."/>
            <person name="Naranjo-Ortiz M."/>
            <person name="Looney B."/>
            <person name="Konkel Z."/>
            <person name="Slot J.C."/>
            <person name="Sakamoto Y."/>
            <person name="Steenwyk J.L."/>
            <person name="Rokas A."/>
            <person name="Carro J."/>
            <person name="Camarero S."/>
            <person name="Ferreira P."/>
            <person name="Molpeceres G."/>
            <person name="Ruiz-Duenas F.J."/>
            <person name="Serrano A."/>
            <person name="Henrissat B."/>
            <person name="Drula E."/>
            <person name="Hughes K.W."/>
            <person name="Mata J.L."/>
            <person name="Ishikawa N.K."/>
            <person name="Vargas-Isla R."/>
            <person name="Ushijima S."/>
            <person name="Smith C.A."/>
            <person name="Ahrendt S."/>
            <person name="Andreopoulos W."/>
            <person name="He G."/>
            <person name="Labutti K."/>
            <person name="Lipzen A."/>
            <person name="Ng V."/>
            <person name="Sandor L."/>
            <person name="Barry K."/>
            <person name="Martinez A.T."/>
            <person name="Xiao Y."/>
            <person name="Gibbons J.G."/>
            <person name="Terashima K."/>
            <person name="Hibbett D.S."/>
            <person name="Grigoriev I.V."/>
        </authorList>
    </citation>
    <scope>NUCLEOTIDE SEQUENCE</scope>
    <source>
        <strain evidence="1">TFB7829</strain>
    </source>
</reference>
<accession>A0AA38Q5C6</accession>
<dbReference type="AlphaFoldDB" id="A0AA38Q5C6"/>
<protein>
    <submittedName>
        <fullName evidence="1">Uncharacterized protein</fullName>
    </submittedName>
</protein>
<organism evidence="1 2">
    <name type="scientific">Lentinula detonsa</name>
    <dbReference type="NCBI Taxonomy" id="2804962"/>
    <lineage>
        <taxon>Eukaryota</taxon>
        <taxon>Fungi</taxon>
        <taxon>Dikarya</taxon>
        <taxon>Basidiomycota</taxon>
        <taxon>Agaricomycotina</taxon>
        <taxon>Agaricomycetes</taxon>
        <taxon>Agaricomycetidae</taxon>
        <taxon>Agaricales</taxon>
        <taxon>Marasmiineae</taxon>
        <taxon>Omphalotaceae</taxon>
        <taxon>Lentinula</taxon>
    </lineage>
</organism>
<sequence>MMIYDTCHVERYALRRVARSPLAHSHDVLNFGQTGYLGLPLATLRKITDSHRSISTSCSSGELAEVEWALAVSAIDDFNVRQLHATIQNQPTNEQMMLVHGECCTLDQSQTKLTRFCVGVGKSINPIVPRALHSHLQLRSQGSEYSPPSSPGVNGINGDTYPAPPHVNGITGINGETHPTSPRVNSINGINGDTHPASPGMNGDGPTLPHVNGINGINGNPRLTPPRVNGINGINGDTHPTYEIWFSRPRPATGGSHRVPVDTARNVLSLIGELQHAKYFHVIFLEAQPASAVGFWYQATGDDQSHYVKFAPP</sequence>
<evidence type="ECO:0000313" key="2">
    <source>
        <dbReference type="Proteomes" id="UP001163850"/>
    </source>
</evidence>
<proteinExistence type="predicted"/>
<name>A0AA38Q5C6_9AGAR</name>